<evidence type="ECO:0000256" key="2">
    <source>
        <dbReference type="ARBA" id="ARBA00023002"/>
    </source>
</evidence>
<protein>
    <submittedName>
        <fullName evidence="3">Anthranilate 1,2-dioxygenase small subunit</fullName>
    </submittedName>
</protein>
<dbReference type="Proteomes" id="UP000199120">
    <property type="component" value="Unassembled WGS sequence"/>
</dbReference>
<keyword evidence="2" id="KW-0560">Oxidoreductase</keyword>
<dbReference type="Pfam" id="PF00866">
    <property type="entry name" value="Ring_hydroxyl_B"/>
    <property type="match status" value="1"/>
</dbReference>
<name>A0A1H7QAQ8_9BURK</name>
<organism evidence="3 4">
    <name type="scientific">Paraburkholderia caballeronis</name>
    <dbReference type="NCBI Taxonomy" id="416943"/>
    <lineage>
        <taxon>Bacteria</taxon>
        <taxon>Pseudomonadati</taxon>
        <taxon>Pseudomonadota</taxon>
        <taxon>Betaproteobacteria</taxon>
        <taxon>Burkholderiales</taxon>
        <taxon>Burkholderiaceae</taxon>
        <taxon>Paraburkholderia</taxon>
    </lineage>
</organism>
<gene>
    <name evidence="3" type="ORF">SAMN05192542_1088</name>
</gene>
<proteinExistence type="inferred from homology"/>
<evidence type="ECO:0000313" key="3">
    <source>
        <dbReference type="EMBL" id="SEL44966.1"/>
    </source>
</evidence>
<dbReference type="Gene3D" id="3.10.450.50">
    <property type="match status" value="1"/>
</dbReference>
<sequence>MNELELTWKVGALNAAYVRTIDNDELESWPNYFTADCLYNITSSANHRANLPAGIFYADSRGMLVDRISALREANIFESHRYRHIVGMPAILGQQRDEVRAETPFVTYRIMRDGRTDPFVTGCYLDRIVFDGPNLKFAERIVVCDSSTFDTLLVIPL</sequence>
<dbReference type="InterPro" id="IPR032710">
    <property type="entry name" value="NTF2-like_dom_sf"/>
</dbReference>
<dbReference type="OrthoDB" id="2674149at2"/>
<dbReference type="GO" id="GO:0051213">
    <property type="term" value="F:dioxygenase activity"/>
    <property type="evidence" value="ECO:0007669"/>
    <property type="project" value="UniProtKB-KW"/>
</dbReference>
<accession>A0A1H7QAQ8</accession>
<dbReference type="EMBL" id="FOAJ01000008">
    <property type="protein sequence ID" value="SEL44966.1"/>
    <property type="molecule type" value="Genomic_DNA"/>
</dbReference>
<evidence type="ECO:0000256" key="1">
    <source>
        <dbReference type="ARBA" id="ARBA00009570"/>
    </source>
</evidence>
<dbReference type="AlphaFoldDB" id="A0A1H7QAQ8"/>
<dbReference type="RefSeq" id="WP_090549414.1">
    <property type="nucleotide sequence ID" value="NZ_FNSR01000002.1"/>
</dbReference>
<dbReference type="InterPro" id="IPR000391">
    <property type="entry name" value="Rng_hydr_dOase-bsu"/>
</dbReference>
<dbReference type="SUPFAM" id="SSF54427">
    <property type="entry name" value="NTF2-like"/>
    <property type="match status" value="1"/>
</dbReference>
<keyword evidence="4" id="KW-1185">Reference proteome</keyword>
<comment type="similarity">
    <text evidence="1">Belongs to the bacterial ring-hydroxylating dioxygenase beta subunit family.</text>
</comment>
<keyword evidence="3" id="KW-0223">Dioxygenase</keyword>
<dbReference type="STRING" id="416943.SAMN05445871_4688"/>
<reference evidence="4" key="1">
    <citation type="submission" date="2016-10" db="EMBL/GenBank/DDBJ databases">
        <authorList>
            <person name="Varghese N."/>
            <person name="Submissions S."/>
        </authorList>
    </citation>
    <scope>NUCLEOTIDE SEQUENCE [LARGE SCALE GENOMIC DNA]</scope>
    <source>
        <strain evidence="4">LMG 26416</strain>
    </source>
</reference>
<evidence type="ECO:0000313" key="4">
    <source>
        <dbReference type="Proteomes" id="UP000199120"/>
    </source>
</evidence>